<evidence type="ECO:0000313" key="2">
    <source>
        <dbReference type="Proteomes" id="UP000760494"/>
    </source>
</evidence>
<feature type="non-terminal residue" evidence="1">
    <location>
        <position position="1"/>
    </location>
</feature>
<protein>
    <submittedName>
        <fullName evidence="1">Uncharacterized protein</fullName>
    </submittedName>
</protein>
<accession>A0A9Q9RY77</accession>
<sequence length="49" mass="5593">RIHIAEASRIVLYACGSEYDDMVETTIWREWEHDPMLKTCAGYLGSGFA</sequence>
<comment type="caution">
    <text evidence="1">The sequence shown here is derived from an EMBL/GenBank/DDBJ whole genome shotgun (WGS) entry which is preliminary data.</text>
</comment>
<reference evidence="1" key="1">
    <citation type="submission" date="2019-05" db="EMBL/GenBank/DDBJ databases">
        <authorList>
            <person name="Piombo E."/>
        </authorList>
    </citation>
    <scope>NUCLEOTIDE SEQUENCE</scope>
    <source>
        <strain evidence="1">C2S</strain>
    </source>
</reference>
<dbReference type="Proteomes" id="UP000760494">
    <property type="component" value="Unassembled WGS sequence"/>
</dbReference>
<gene>
    <name evidence="1" type="ORF">C2S_10018</name>
</gene>
<name>A0A9Q9RY77_FUSFU</name>
<evidence type="ECO:0000313" key="1">
    <source>
        <dbReference type="EMBL" id="VTT75785.1"/>
    </source>
</evidence>
<dbReference type="EMBL" id="CABFJX010000379">
    <property type="protein sequence ID" value="VTT75785.1"/>
    <property type="molecule type" value="Genomic_DNA"/>
</dbReference>
<organism evidence="1 2">
    <name type="scientific">Fusarium fujikuroi</name>
    <name type="common">Bakanae and foot rot disease fungus</name>
    <name type="synonym">Gibberella fujikuroi</name>
    <dbReference type="NCBI Taxonomy" id="5127"/>
    <lineage>
        <taxon>Eukaryota</taxon>
        <taxon>Fungi</taxon>
        <taxon>Dikarya</taxon>
        <taxon>Ascomycota</taxon>
        <taxon>Pezizomycotina</taxon>
        <taxon>Sordariomycetes</taxon>
        <taxon>Hypocreomycetidae</taxon>
        <taxon>Hypocreales</taxon>
        <taxon>Nectriaceae</taxon>
        <taxon>Fusarium</taxon>
        <taxon>Fusarium fujikuroi species complex</taxon>
    </lineage>
</organism>
<proteinExistence type="predicted"/>
<dbReference type="AlphaFoldDB" id="A0A9Q9RY77"/>